<proteinExistence type="predicted"/>
<evidence type="ECO:0000256" key="4">
    <source>
        <dbReference type="ARBA" id="ARBA00022475"/>
    </source>
</evidence>
<keyword evidence="5" id="KW-0812">Transmembrane</keyword>
<comment type="caution">
    <text evidence="10">The sequence shown here is derived from an EMBL/GenBank/DDBJ whole genome shotgun (WGS) entry which is preliminary data.</text>
</comment>
<comment type="subcellular location">
    <subcellularLocation>
        <location evidence="1">Cell membrane</location>
        <topology evidence="1">Single-pass type I membrane protein</topology>
    </subcellularLocation>
</comment>
<evidence type="ECO:0000256" key="1">
    <source>
        <dbReference type="ARBA" id="ARBA00004251"/>
    </source>
</evidence>
<keyword evidence="6" id="KW-0732">Signal</keyword>
<dbReference type="OrthoDB" id="5963663at2759"/>
<reference evidence="11" key="1">
    <citation type="journal article" date="2017" name="bioRxiv">
        <title>Comparative analysis of the genomes of Stylophora pistillata and Acropora digitifera provides evidence for extensive differences between species of corals.</title>
        <authorList>
            <person name="Voolstra C.R."/>
            <person name="Li Y."/>
            <person name="Liew Y.J."/>
            <person name="Baumgarten S."/>
            <person name="Zoccola D."/>
            <person name="Flot J.-F."/>
            <person name="Tambutte S."/>
            <person name="Allemand D."/>
            <person name="Aranda M."/>
        </authorList>
    </citation>
    <scope>NUCLEOTIDE SEQUENCE [LARGE SCALE GENOMIC DNA]</scope>
</reference>
<evidence type="ECO:0000256" key="9">
    <source>
        <dbReference type="ARBA" id="ARBA00023136"/>
    </source>
</evidence>
<dbReference type="EMBL" id="LSMT01000715">
    <property type="protein sequence ID" value="PFX14889.1"/>
    <property type="molecule type" value="Genomic_DNA"/>
</dbReference>
<keyword evidence="8" id="KW-1133">Transmembrane helix</keyword>
<dbReference type="GO" id="GO:0015031">
    <property type="term" value="P:protein transport"/>
    <property type="evidence" value="ECO:0007669"/>
    <property type="project" value="UniProtKB-KW"/>
</dbReference>
<keyword evidence="11" id="KW-1185">Reference proteome</keyword>
<organism evidence="10 11">
    <name type="scientific">Stylophora pistillata</name>
    <name type="common">Smooth cauliflower coral</name>
    <dbReference type="NCBI Taxonomy" id="50429"/>
    <lineage>
        <taxon>Eukaryota</taxon>
        <taxon>Metazoa</taxon>
        <taxon>Cnidaria</taxon>
        <taxon>Anthozoa</taxon>
        <taxon>Hexacorallia</taxon>
        <taxon>Scleractinia</taxon>
        <taxon>Astrocoeniina</taxon>
        <taxon>Pocilloporidae</taxon>
        <taxon>Stylophora</taxon>
    </lineage>
</organism>
<dbReference type="InterPro" id="IPR026112">
    <property type="entry name" value="AMN"/>
</dbReference>
<keyword evidence="4" id="KW-1003">Cell membrane</keyword>
<evidence type="ECO:0000313" key="11">
    <source>
        <dbReference type="Proteomes" id="UP000225706"/>
    </source>
</evidence>
<evidence type="ECO:0000256" key="8">
    <source>
        <dbReference type="ARBA" id="ARBA00022989"/>
    </source>
</evidence>
<dbReference type="PANTHER" id="PTHR14995">
    <property type="entry name" value="AMNIONLESS"/>
    <property type="match status" value="1"/>
</dbReference>
<dbReference type="Proteomes" id="UP000225706">
    <property type="component" value="Unassembled WGS sequence"/>
</dbReference>
<keyword evidence="9" id="KW-0472">Membrane</keyword>
<dbReference type="GO" id="GO:0006898">
    <property type="term" value="P:receptor-mediated endocytosis"/>
    <property type="evidence" value="ECO:0007669"/>
    <property type="project" value="TreeGrafter"/>
</dbReference>
<evidence type="ECO:0000256" key="7">
    <source>
        <dbReference type="ARBA" id="ARBA00022927"/>
    </source>
</evidence>
<evidence type="ECO:0000256" key="5">
    <source>
        <dbReference type="ARBA" id="ARBA00022692"/>
    </source>
</evidence>
<dbReference type="Pfam" id="PF14828">
    <property type="entry name" value="Amnionless"/>
    <property type="match status" value="1"/>
</dbReference>
<dbReference type="PANTHER" id="PTHR14995:SF2">
    <property type="entry name" value="PROTEIN AMNIONLESS"/>
    <property type="match status" value="1"/>
</dbReference>
<evidence type="ECO:0000313" key="10">
    <source>
        <dbReference type="EMBL" id="PFX14889.1"/>
    </source>
</evidence>
<keyword evidence="3" id="KW-0813">Transport</keyword>
<dbReference type="STRING" id="50429.A0A2B4RDJ3"/>
<dbReference type="GO" id="GO:0030139">
    <property type="term" value="C:endocytic vesicle"/>
    <property type="evidence" value="ECO:0007669"/>
    <property type="project" value="TreeGrafter"/>
</dbReference>
<keyword evidence="7" id="KW-0653">Protein transport</keyword>
<dbReference type="AlphaFoldDB" id="A0A2B4RDJ3"/>
<dbReference type="GO" id="GO:0016324">
    <property type="term" value="C:apical plasma membrane"/>
    <property type="evidence" value="ECO:0007669"/>
    <property type="project" value="TreeGrafter"/>
</dbReference>
<evidence type="ECO:0000256" key="2">
    <source>
        <dbReference type="ARBA" id="ARBA00021200"/>
    </source>
</evidence>
<gene>
    <name evidence="10" type="primary">AMN</name>
    <name evidence="10" type="ORF">AWC38_SpisGene20923</name>
</gene>
<sequence>MSGEVLFYDGAELSFSEEVSTDCKDPGEINFVASIQNWFNPNNWQQMEVNKQPFTLSPVSILHADNVPCVHDTVVFPQDSSFIVKSVLPVRVAAVELFGEAQSSTSFKDFYSSASGSMQFNFTGPTDITANHCDDRTGCACGYWKFAKTICSHVKCEEPTCASAFQPEGSCCEVCGTLLKLGLGQDFKMNDFTSLLQNFSQNEYEDVSVATSKTEANFVQVVLTDREGGNKAQMAAEHLKEVLILDKSFNVAVTEVLEQSGTKAIAGKKTGSCASITHNS</sequence>
<name>A0A2B4RDJ3_STYPI</name>
<accession>A0A2B4RDJ3</accession>
<evidence type="ECO:0000256" key="3">
    <source>
        <dbReference type="ARBA" id="ARBA00022448"/>
    </source>
</evidence>
<evidence type="ECO:0000256" key="6">
    <source>
        <dbReference type="ARBA" id="ARBA00022729"/>
    </source>
</evidence>
<protein>
    <recommendedName>
        <fullName evidence="2">Protein amnionless</fullName>
    </recommendedName>
</protein>